<evidence type="ECO:0000256" key="1">
    <source>
        <dbReference type="ARBA" id="ARBA00022703"/>
    </source>
</evidence>
<dbReference type="PROSITE" id="PS50208">
    <property type="entry name" value="CASPASE_P20"/>
    <property type="match status" value="2"/>
</dbReference>
<evidence type="ECO:0000256" key="3">
    <source>
        <dbReference type="ARBA" id="ARBA00022771"/>
    </source>
</evidence>
<accession>A0A7R9LNI5</accession>
<dbReference type="OrthoDB" id="1431934at2759"/>
<feature type="domain" description="Caspase family p20" evidence="10">
    <location>
        <begin position="726"/>
        <end position="829"/>
    </location>
</feature>
<evidence type="ECO:0000256" key="9">
    <source>
        <dbReference type="ARBA" id="ARBA00023242"/>
    </source>
</evidence>
<evidence type="ECO:0000259" key="11">
    <source>
        <dbReference type="PROSITE" id="PS51030"/>
    </source>
</evidence>
<dbReference type="SUPFAM" id="SSF52129">
    <property type="entry name" value="Caspase-like"/>
    <property type="match status" value="2"/>
</dbReference>
<feature type="domain" description="Nuclear receptor" evidence="11">
    <location>
        <begin position="400"/>
        <end position="487"/>
    </location>
</feature>
<evidence type="ECO:0000256" key="7">
    <source>
        <dbReference type="ARBA" id="ARBA00023163"/>
    </source>
</evidence>
<dbReference type="GO" id="GO:0003700">
    <property type="term" value="F:DNA-binding transcription factor activity"/>
    <property type="evidence" value="ECO:0007669"/>
    <property type="project" value="InterPro"/>
</dbReference>
<protein>
    <submittedName>
        <fullName evidence="12">Uncharacterized protein</fullName>
    </submittedName>
</protein>
<dbReference type="GO" id="GO:0043565">
    <property type="term" value="F:sequence-specific DNA binding"/>
    <property type="evidence" value="ECO:0007669"/>
    <property type="project" value="InterPro"/>
</dbReference>
<keyword evidence="7" id="KW-0804">Transcription</keyword>
<keyword evidence="1" id="KW-0053">Apoptosis</keyword>
<keyword evidence="5" id="KW-0805">Transcription regulation</keyword>
<keyword evidence="3" id="KW-0863">Zinc-finger</keyword>
<evidence type="ECO:0000256" key="8">
    <source>
        <dbReference type="ARBA" id="ARBA00023170"/>
    </source>
</evidence>
<feature type="domain" description="Caspase family p20" evidence="10">
    <location>
        <begin position="256"/>
        <end position="342"/>
    </location>
</feature>
<dbReference type="GO" id="GO:0008270">
    <property type="term" value="F:zinc ion binding"/>
    <property type="evidence" value="ECO:0007669"/>
    <property type="project" value="UniProtKB-KW"/>
</dbReference>
<keyword evidence="8" id="KW-0675">Receptor</keyword>
<keyword evidence="13" id="KW-1185">Reference proteome</keyword>
<dbReference type="GO" id="GO:0043067">
    <property type="term" value="P:regulation of programmed cell death"/>
    <property type="evidence" value="ECO:0007669"/>
    <property type="project" value="UniProtKB-ARBA"/>
</dbReference>
<keyword evidence="2" id="KW-0479">Metal-binding</keyword>
<dbReference type="PANTHER" id="PTHR48169">
    <property type="entry name" value="DED DOMAIN-CONTAINING PROTEIN"/>
    <property type="match status" value="1"/>
</dbReference>
<evidence type="ECO:0000256" key="5">
    <source>
        <dbReference type="ARBA" id="ARBA00023015"/>
    </source>
</evidence>
<keyword evidence="9" id="KW-0539">Nucleus</keyword>
<dbReference type="GO" id="GO:0006915">
    <property type="term" value="P:apoptotic process"/>
    <property type="evidence" value="ECO:0007669"/>
    <property type="project" value="UniProtKB-KW"/>
</dbReference>
<keyword evidence="4" id="KW-0862">Zinc</keyword>
<evidence type="ECO:0000256" key="4">
    <source>
        <dbReference type="ARBA" id="ARBA00022833"/>
    </source>
</evidence>
<dbReference type="Proteomes" id="UP000728032">
    <property type="component" value="Unassembled WGS sequence"/>
</dbReference>
<dbReference type="InterPro" id="IPR001309">
    <property type="entry name" value="Pept_C14_p20"/>
</dbReference>
<name>A0A7R9LNI5_9ACAR</name>
<dbReference type="EMBL" id="CAJPVJ010001444">
    <property type="protein sequence ID" value="CAG2164732.1"/>
    <property type="molecule type" value="Genomic_DNA"/>
</dbReference>
<dbReference type="GO" id="GO:0004197">
    <property type="term" value="F:cysteine-type endopeptidase activity"/>
    <property type="evidence" value="ECO:0007669"/>
    <property type="project" value="InterPro"/>
</dbReference>
<evidence type="ECO:0000256" key="6">
    <source>
        <dbReference type="ARBA" id="ARBA00023125"/>
    </source>
</evidence>
<dbReference type="InterPro" id="IPR001628">
    <property type="entry name" value="Znf_hrmn_rcpt"/>
</dbReference>
<dbReference type="InterPro" id="IPR029030">
    <property type="entry name" value="Caspase-like_dom_sf"/>
</dbReference>
<dbReference type="AlphaFoldDB" id="A0A7R9LNI5"/>
<evidence type="ECO:0000313" key="13">
    <source>
        <dbReference type="Proteomes" id="UP000728032"/>
    </source>
</evidence>
<keyword evidence="6" id="KW-0238">DNA-binding</keyword>
<evidence type="ECO:0000256" key="2">
    <source>
        <dbReference type="ARBA" id="ARBA00022723"/>
    </source>
</evidence>
<dbReference type="PANTHER" id="PTHR48169:SF7">
    <property type="entry name" value="CASPASE 10"/>
    <property type="match status" value="1"/>
</dbReference>
<dbReference type="PROSITE" id="PS51030">
    <property type="entry name" value="NUCLEAR_REC_DBD_2"/>
    <property type="match status" value="1"/>
</dbReference>
<proteinExistence type="predicted"/>
<organism evidence="12">
    <name type="scientific">Oppiella nova</name>
    <dbReference type="NCBI Taxonomy" id="334625"/>
    <lineage>
        <taxon>Eukaryota</taxon>
        <taxon>Metazoa</taxon>
        <taxon>Ecdysozoa</taxon>
        <taxon>Arthropoda</taxon>
        <taxon>Chelicerata</taxon>
        <taxon>Arachnida</taxon>
        <taxon>Acari</taxon>
        <taxon>Acariformes</taxon>
        <taxon>Sarcoptiformes</taxon>
        <taxon>Oribatida</taxon>
        <taxon>Brachypylina</taxon>
        <taxon>Oppioidea</taxon>
        <taxon>Oppiidae</taxon>
        <taxon>Oppiella</taxon>
    </lineage>
</organism>
<dbReference type="GO" id="GO:0006508">
    <property type="term" value="P:proteolysis"/>
    <property type="evidence" value="ECO:0007669"/>
    <property type="project" value="InterPro"/>
</dbReference>
<dbReference type="EMBL" id="OC916269">
    <property type="protein sequence ID" value="CAD7643714.1"/>
    <property type="molecule type" value="Genomic_DNA"/>
</dbReference>
<evidence type="ECO:0000259" key="10">
    <source>
        <dbReference type="PROSITE" id="PS50208"/>
    </source>
</evidence>
<dbReference type="InterPro" id="IPR013088">
    <property type="entry name" value="Znf_NHR/GATA"/>
</dbReference>
<dbReference type="Gene3D" id="3.40.50.1460">
    <property type="match status" value="2"/>
</dbReference>
<reference evidence="12" key="1">
    <citation type="submission" date="2020-11" db="EMBL/GenBank/DDBJ databases">
        <authorList>
            <person name="Tran Van P."/>
        </authorList>
    </citation>
    <scope>NUCLEOTIDE SEQUENCE</scope>
</reference>
<dbReference type="Gene3D" id="3.30.50.10">
    <property type="entry name" value="Erythroid Transcription Factor GATA-1, subunit A"/>
    <property type="match status" value="1"/>
</dbReference>
<evidence type="ECO:0000313" key="12">
    <source>
        <dbReference type="EMBL" id="CAD7643714.1"/>
    </source>
</evidence>
<gene>
    <name evidence="12" type="ORF">ONB1V03_LOCUS4281</name>
</gene>
<sequence length="850" mass="94867">MGTPNDSYCTERSVNQSNITHILGAQTVDPVTHTPMSTAGPSAKVLTFGSTLSPLVSENINFETDFNNFDIENRLQGEGQRIENITANQQIPRQSPQPSTSTAVESYQRPLVLQPNARNNTQIHQRGDLDDNAIDDIIHTIVNKINLGLITPNGDDPLLGKLNEMNEVENMARLKGKTIREELKQPGRLQEFLNNTGWQQEAIMIANMFRMDDPWKYGPTIELRVINASILRSGNSRYFKMDSRPRGRAIVFVTTDGLKDEVDRWKSIFKQLDFKCDTYRDVTCSQIRTVMMGMSGQRFNADALIVMVIGGGNGGKIYGFGEGSDNEMSFTEIVDSFSDTNCGLLTCESLSTPSISRELLSPSVACHPFPTYSDCSSVGPGVGSVLSSIFITITVAMSGYRECGVCGLNSANNMNTKIGENYVPKGSGIYTCEKDRQWFYKNAKLTEVCPNGQMSANDLENCDIQICRPCKLHKCLRIGMRLKQKPHNMPQNSASPTKRYRNNTIDDIGIDLNQWSNGTVGGKCNYKGQLATISGFNGYTAQSYSQSLNSVTNNGFETQQWSGCNLASIHPEVGQEIENMNAIQDILQQSLEPSANTSTTVESYETNATNNILMDQTDDSHDKIINDMIHTLINKINLGQQMIKEIADELKREGQGRFKQLLDTAGLRLREAEDVLKMFITKEPWECTTDVELKVTKASKLRSGDSRYFQMNSHPRGRAIIFVTTDGLNVEILRWYSIFAQLDFKCEIYVDFSCSQIKDNLLGVSCQRLAADALFVMVIGGGFDQKIYGYGNRGVDNEMSFTEIVDIFSANNPKSDVSLRMKPKIFVFNTFSIAMNLWRNPDEDAETTSR</sequence>